<organism evidence="3 4">
    <name type="scientific">Fusarium redolens</name>
    <dbReference type="NCBI Taxonomy" id="48865"/>
    <lineage>
        <taxon>Eukaryota</taxon>
        <taxon>Fungi</taxon>
        <taxon>Dikarya</taxon>
        <taxon>Ascomycota</taxon>
        <taxon>Pezizomycotina</taxon>
        <taxon>Sordariomycetes</taxon>
        <taxon>Hypocreomycetidae</taxon>
        <taxon>Hypocreales</taxon>
        <taxon>Nectriaceae</taxon>
        <taxon>Fusarium</taxon>
        <taxon>Fusarium redolens species complex</taxon>
    </lineage>
</organism>
<dbReference type="RefSeq" id="XP_046041969.1">
    <property type="nucleotide sequence ID" value="XM_046200421.1"/>
</dbReference>
<keyword evidence="1" id="KW-0472">Membrane</keyword>
<protein>
    <submittedName>
        <fullName evidence="3">Uncharacterized protein</fullName>
    </submittedName>
</protein>
<evidence type="ECO:0000313" key="3">
    <source>
        <dbReference type="EMBL" id="KAH7216988.1"/>
    </source>
</evidence>
<accession>A0A9P9JQT8</accession>
<evidence type="ECO:0000256" key="2">
    <source>
        <dbReference type="SAM" id="SignalP"/>
    </source>
</evidence>
<feature type="signal peptide" evidence="2">
    <location>
        <begin position="1"/>
        <end position="28"/>
    </location>
</feature>
<name>A0A9P9JQT8_FUSRE</name>
<reference evidence="3" key="1">
    <citation type="journal article" date="2021" name="Nat. Commun.">
        <title>Genetic determinants of endophytism in the Arabidopsis root mycobiome.</title>
        <authorList>
            <person name="Mesny F."/>
            <person name="Miyauchi S."/>
            <person name="Thiergart T."/>
            <person name="Pickel B."/>
            <person name="Atanasova L."/>
            <person name="Karlsson M."/>
            <person name="Huettel B."/>
            <person name="Barry K.W."/>
            <person name="Haridas S."/>
            <person name="Chen C."/>
            <person name="Bauer D."/>
            <person name="Andreopoulos W."/>
            <person name="Pangilinan J."/>
            <person name="LaButti K."/>
            <person name="Riley R."/>
            <person name="Lipzen A."/>
            <person name="Clum A."/>
            <person name="Drula E."/>
            <person name="Henrissat B."/>
            <person name="Kohler A."/>
            <person name="Grigoriev I.V."/>
            <person name="Martin F.M."/>
            <person name="Hacquard S."/>
        </authorList>
    </citation>
    <scope>NUCLEOTIDE SEQUENCE</scope>
    <source>
        <strain evidence="3">MPI-CAGE-AT-0023</strain>
    </source>
</reference>
<keyword evidence="2" id="KW-0732">Signal</keyword>
<dbReference type="GeneID" id="70230375"/>
<feature type="transmembrane region" description="Helical" evidence="1">
    <location>
        <begin position="102"/>
        <end position="124"/>
    </location>
</feature>
<gene>
    <name evidence="3" type="ORF">BKA55DRAFT_697692</name>
</gene>
<dbReference type="AlphaFoldDB" id="A0A9P9JQT8"/>
<dbReference type="Proteomes" id="UP000720189">
    <property type="component" value="Unassembled WGS sequence"/>
</dbReference>
<keyword evidence="1" id="KW-0812">Transmembrane</keyword>
<keyword evidence="1" id="KW-1133">Transmembrane helix</keyword>
<sequence>MTSAFRMMSVRALVPLLGFILSPNDTTTVPPDGVFYEDVTSIGKEKFQERLSQLFNTLFLAGIEPSVIAGTMPVTEKGQYFATSTHTAETRITEKILVCNKAWFATMLVICLIVLVISLSGAGLRAMTLVPDVLGTLSIITLDNRCEKDLQKASMLDGLERSRLLKNVSIKLGNVKQDSPSGRIGFTAPANDEDVVQLQKNGLYD</sequence>
<comment type="caution">
    <text evidence="3">The sequence shown here is derived from an EMBL/GenBank/DDBJ whole genome shotgun (WGS) entry which is preliminary data.</text>
</comment>
<dbReference type="OrthoDB" id="3692311at2759"/>
<keyword evidence="4" id="KW-1185">Reference proteome</keyword>
<evidence type="ECO:0000256" key="1">
    <source>
        <dbReference type="SAM" id="Phobius"/>
    </source>
</evidence>
<evidence type="ECO:0000313" key="4">
    <source>
        <dbReference type="Proteomes" id="UP000720189"/>
    </source>
</evidence>
<proteinExistence type="predicted"/>
<dbReference type="EMBL" id="JAGMUX010000029">
    <property type="protein sequence ID" value="KAH7216988.1"/>
    <property type="molecule type" value="Genomic_DNA"/>
</dbReference>
<feature type="chain" id="PRO_5040202300" evidence="2">
    <location>
        <begin position="29"/>
        <end position="205"/>
    </location>
</feature>